<dbReference type="KEGG" id="phao:HF685_07105"/>
<dbReference type="PANTHER" id="PTHR43351">
    <property type="entry name" value="L(+)-TARTRATE DEHYDRATASE SUBUNIT BETA"/>
    <property type="match status" value="1"/>
</dbReference>
<dbReference type="SUPFAM" id="SSF117457">
    <property type="entry name" value="FumA C-terminal domain-like"/>
    <property type="match status" value="1"/>
</dbReference>
<evidence type="ECO:0000256" key="2">
    <source>
        <dbReference type="ARBA" id="ARBA00001966"/>
    </source>
</evidence>
<dbReference type="InterPro" id="IPR004646">
    <property type="entry name" value="Fe-S_hydro-lyase_TtdA-typ_cat"/>
</dbReference>
<dbReference type="RefSeq" id="WP_168818922.1">
    <property type="nucleotide sequence ID" value="NZ_CP051217.1"/>
</dbReference>
<evidence type="ECO:0000256" key="1">
    <source>
        <dbReference type="ARBA" id="ARBA00000929"/>
    </source>
</evidence>
<name>A0A6H2DL17_9SPHN</name>
<protein>
    <recommendedName>
        <fullName evidence="10">Fumarate hydratase class I</fullName>
        <ecNumber evidence="10">4.2.1.2</ecNumber>
    </recommendedName>
</protein>
<dbReference type="GO" id="GO:0051539">
    <property type="term" value="F:4 iron, 4 sulfur cluster binding"/>
    <property type="evidence" value="ECO:0007669"/>
    <property type="project" value="UniProtKB-UniRule"/>
</dbReference>
<evidence type="ECO:0000256" key="3">
    <source>
        <dbReference type="ARBA" id="ARBA00008876"/>
    </source>
</evidence>
<dbReference type="InterPro" id="IPR011167">
    <property type="entry name" value="Fe_dep_fumarate_hydratase"/>
</dbReference>
<dbReference type="GO" id="GO:0004333">
    <property type="term" value="F:fumarate hydratase activity"/>
    <property type="evidence" value="ECO:0007669"/>
    <property type="project" value="UniProtKB-UniRule"/>
</dbReference>
<reference evidence="13 14" key="1">
    <citation type="submission" date="2020-04" db="EMBL/GenBank/DDBJ databases">
        <title>Genome sequence for Sphingorhabdus sp. strain M1.</title>
        <authorList>
            <person name="Park S.-J."/>
        </authorList>
    </citation>
    <scope>NUCLEOTIDE SEQUENCE [LARGE SCALE GENOMIC DNA]</scope>
    <source>
        <strain evidence="13 14">JK6</strain>
    </source>
</reference>
<dbReference type="Gene3D" id="3.20.130.10">
    <property type="entry name" value="Fe-S hydro-lyase, tartrate dehydratase beta-type, catalytic domain"/>
    <property type="match status" value="1"/>
</dbReference>
<evidence type="ECO:0000259" key="12">
    <source>
        <dbReference type="Pfam" id="PF05683"/>
    </source>
</evidence>
<evidence type="ECO:0000256" key="5">
    <source>
        <dbReference type="ARBA" id="ARBA00022485"/>
    </source>
</evidence>
<gene>
    <name evidence="13" type="ORF">HF685_07105</name>
</gene>
<keyword evidence="9 10" id="KW-0456">Lyase</keyword>
<dbReference type="EMBL" id="CP051217">
    <property type="protein sequence ID" value="QJB69080.1"/>
    <property type="molecule type" value="Genomic_DNA"/>
</dbReference>
<dbReference type="GO" id="GO:0046872">
    <property type="term" value="F:metal ion binding"/>
    <property type="evidence" value="ECO:0007669"/>
    <property type="project" value="UniProtKB-UniRule"/>
</dbReference>
<evidence type="ECO:0000313" key="14">
    <source>
        <dbReference type="Proteomes" id="UP000501600"/>
    </source>
</evidence>
<evidence type="ECO:0000313" key="13">
    <source>
        <dbReference type="EMBL" id="QJB69080.1"/>
    </source>
</evidence>
<keyword evidence="5 10" id="KW-0004">4Fe-4S</keyword>
<evidence type="ECO:0000259" key="11">
    <source>
        <dbReference type="Pfam" id="PF05681"/>
    </source>
</evidence>
<evidence type="ECO:0000256" key="8">
    <source>
        <dbReference type="ARBA" id="ARBA00023014"/>
    </source>
</evidence>
<dbReference type="GO" id="GO:0006091">
    <property type="term" value="P:generation of precursor metabolites and energy"/>
    <property type="evidence" value="ECO:0007669"/>
    <property type="project" value="InterPro"/>
</dbReference>
<dbReference type="Pfam" id="PF05681">
    <property type="entry name" value="Fumerase"/>
    <property type="match status" value="1"/>
</dbReference>
<keyword evidence="14" id="KW-1185">Reference proteome</keyword>
<dbReference type="PANTHER" id="PTHR43351:SF2">
    <property type="entry name" value="L(+)-TARTRATE DEHYDRATASE SUBUNIT BETA-RELATED"/>
    <property type="match status" value="1"/>
</dbReference>
<evidence type="ECO:0000256" key="6">
    <source>
        <dbReference type="ARBA" id="ARBA00022723"/>
    </source>
</evidence>
<dbReference type="PIRSF" id="PIRSF001394">
    <property type="entry name" value="Fe_dep_fumar_hy"/>
    <property type="match status" value="1"/>
</dbReference>
<evidence type="ECO:0000256" key="10">
    <source>
        <dbReference type="PIRNR" id="PIRNR001394"/>
    </source>
</evidence>
<dbReference type="InterPro" id="IPR004647">
    <property type="entry name" value="Fe-S_hydro-lyase_TtdB-typ_cat"/>
</dbReference>
<keyword evidence="6 10" id="KW-0479">Metal-binding</keyword>
<comment type="similarity">
    <text evidence="3 10">Belongs to the class-I fumarase family.</text>
</comment>
<comment type="subunit">
    <text evidence="4 10">Homodimer.</text>
</comment>
<feature type="domain" description="Fe-S hydro-lyase tartrate dehydratase beta-type catalytic" evidence="12">
    <location>
        <begin position="294"/>
        <end position="492"/>
    </location>
</feature>
<dbReference type="NCBIfam" id="TIGR00722">
    <property type="entry name" value="ttdA_fumA_fumB"/>
    <property type="match status" value="1"/>
</dbReference>
<sequence>MPATDNVTIKTADLIESVADALQFISYYHPMDYIRALGKAYEAEKSPAAKDAIAQILTNSKMCAEGHRPICQDTGIVNVFVKWGMDCRLDDTSQSMQEIVDEGVRRAYLHPENKLRASILADPAFTRRNTKDNTPSVLHVEMVPGDKVSVDVAAKGGGSENKSKFKMMNPSDNIVDWVLEMVPLMGAGWCPPGMLGIGIGGTAERAVLLAKQSLMDPIDMGQLKQRGPRNDMEEMRIEIFDKVNALGIGAQGLGGLSTILDVKINDWPCHAAGKPVAMIPNCAATRHAHFTLDGSGPAYLEAPKLDEWPDVNWTPSSEAKRVHLDKLDAAEVATWKHGDRLLLNGKMLTGRDAAHKKIKDMLDAGEELPVDFKGRVIYYVGPVDPVGEEVVGPAGPTTATRMDKFTDMMLEQGLLAMVGKAERGLDTVASIKKHKSAYLMAVGGSAYLVSRAIKGSKVVGFEDLGMEAIYEFEVQDMPVTVAVDAEGQSVHHLAPLVWHEKIRKEGLLEAV</sequence>
<comment type="catalytic activity">
    <reaction evidence="1 10">
        <text>(S)-malate = fumarate + H2O</text>
        <dbReference type="Rhea" id="RHEA:12460"/>
        <dbReference type="ChEBI" id="CHEBI:15377"/>
        <dbReference type="ChEBI" id="CHEBI:15589"/>
        <dbReference type="ChEBI" id="CHEBI:29806"/>
        <dbReference type="EC" id="4.2.1.2"/>
    </reaction>
</comment>
<dbReference type="Proteomes" id="UP000501600">
    <property type="component" value="Chromosome"/>
</dbReference>
<accession>A0A6H2DL17</accession>
<proteinExistence type="inferred from homology"/>
<dbReference type="EC" id="4.2.1.2" evidence="10"/>
<dbReference type="AlphaFoldDB" id="A0A6H2DL17"/>
<dbReference type="InterPro" id="IPR036660">
    <property type="entry name" value="Fe-S_hydroAse_TtdB_cat_sf"/>
</dbReference>
<dbReference type="NCBIfam" id="TIGR00723">
    <property type="entry name" value="ttdB_fumA_fumB"/>
    <property type="match status" value="1"/>
</dbReference>
<feature type="domain" description="Fe-S hydro-lyase tartrate dehydratase alpha-type catalytic" evidence="11">
    <location>
        <begin position="16"/>
        <end position="290"/>
    </location>
</feature>
<dbReference type="Pfam" id="PF05683">
    <property type="entry name" value="Fumerase_C"/>
    <property type="match status" value="1"/>
</dbReference>
<comment type="cofactor">
    <cofactor evidence="2 10">
        <name>[4Fe-4S] cluster</name>
        <dbReference type="ChEBI" id="CHEBI:49883"/>
    </cofactor>
</comment>
<evidence type="ECO:0000256" key="7">
    <source>
        <dbReference type="ARBA" id="ARBA00023004"/>
    </source>
</evidence>
<keyword evidence="8 10" id="KW-0411">Iron-sulfur</keyword>
<evidence type="ECO:0000256" key="4">
    <source>
        <dbReference type="ARBA" id="ARBA00011738"/>
    </source>
</evidence>
<comment type="function">
    <text evidence="10">Catalyzes the reversible hydration of fumarate to (S)-malate.</text>
</comment>
<evidence type="ECO:0000256" key="9">
    <source>
        <dbReference type="ARBA" id="ARBA00023239"/>
    </source>
</evidence>
<keyword evidence="7 10" id="KW-0408">Iron</keyword>
<organism evidence="13 14">
    <name type="scientific">Parasphingorhabdus halotolerans</name>
    <dbReference type="NCBI Taxonomy" id="2725558"/>
    <lineage>
        <taxon>Bacteria</taxon>
        <taxon>Pseudomonadati</taxon>
        <taxon>Pseudomonadota</taxon>
        <taxon>Alphaproteobacteria</taxon>
        <taxon>Sphingomonadales</taxon>
        <taxon>Sphingomonadaceae</taxon>
        <taxon>Parasphingorhabdus</taxon>
    </lineage>
</organism>